<gene>
    <name evidence="16" type="primary">folP</name>
    <name evidence="16" type="ORF">CS022_07330</name>
</gene>
<evidence type="ECO:0000313" key="17">
    <source>
        <dbReference type="Proteomes" id="UP000290287"/>
    </source>
</evidence>
<proteinExistence type="inferred from homology"/>
<dbReference type="Gene3D" id="3.20.20.20">
    <property type="entry name" value="Dihydropteroate synthase-like"/>
    <property type="match status" value="1"/>
</dbReference>
<comment type="subunit">
    <text evidence="5">Homodimer.</text>
</comment>
<dbReference type="CDD" id="cd00739">
    <property type="entry name" value="DHPS"/>
    <property type="match status" value="1"/>
</dbReference>
<dbReference type="Proteomes" id="UP000290287">
    <property type="component" value="Unassembled WGS sequence"/>
</dbReference>
<evidence type="ECO:0000256" key="12">
    <source>
        <dbReference type="ARBA" id="ARBA00030193"/>
    </source>
</evidence>
<dbReference type="FunFam" id="3.20.20.20:FF:000004">
    <property type="entry name" value="Dihydropteroate synthase"/>
    <property type="match status" value="1"/>
</dbReference>
<dbReference type="RefSeq" id="WP_129121738.1">
    <property type="nucleotide sequence ID" value="NZ_PEIB01000006.1"/>
</dbReference>
<dbReference type="GO" id="GO:0046654">
    <property type="term" value="P:tetrahydrofolate biosynthetic process"/>
    <property type="evidence" value="ECO:0007669"/>
    <property type="project" value="UniProtKB-UniPathway"/>
</dbReference>
<accession>A0A4Q0YRJ3</accession>
<keyword evidence="11 14" id="KW-0289">Folate biosynthesis</keyword>
<dbReference type="GO" id="GO:0046656">
    <property type="term" value="P:folic acid biosynthetic process"/>
    <property type="evidence" value="ECO:0007669"/>
    <property type="project" value="UniProtKB-KW"/>
</dbReference>
<feature type="domain" description="Pterin-binding" evidence="15">
    <location>
        <begin position="15"/>
        <end position="267"/>
    </location>
</feature>
<dbReference type="GO" id="GO:0046872">
    <property type="term" value="F:metal ion binding"/>
    <property type="evidence" value="ECO:0007669"/>
    <property type="project" value="UniProtKB-KW"/>
</dbReference>
<evidence type="ECO:0000259" key="15">
    <source>
        <dbReference type="PROSITE" id="PS50972"/>
    </source>
</evidence>
<dbReference type="EC" id="2.5.1.15" evidence="6 14"/>
<evidence type="ECO:0000256" key="13">
    <source>
        <dbReference type="ARBA" id="ARBA00053449"/>
    </source>
</evidence>
<dbReference type="EMBL" id="PEIB01000006">
    <property type="protein sequence ID" value="RXJ73807.1"/>
    <property type="molecule type" value="Genomic_DNA"/>
</dbReference>
<evidence type="ECO:0000256" key="14">
    <source>
        <dbReference type="RuleBase" id="RU361205"/>
    </source>
</evidence>
<dbReference type="InterPro" id="IPR006390">
    <property type="entry name" value="DHP_synth_dom"/>
</dbReference>
<evidence type="ECO:0000256" key="3">
    <source>
        <dbReference type="ARBA" id="ARBA00004763"/>
    </source>
</evidence>
<dbReference type="OrthoDB" id="9811744at2"/>
<dbReference type="AlphaFoldDB" id="A0A4Q0YRJ3"/>
<evidence type="ECO:0000256" key="11">
    <source>
        <dbReference type="ARBA" id="ARBA00022909"/>
    </source>
</evidence>
<evidence type="ECO:0000256" key="1">
    <source>
        <dbReference type="ARBA" id="ARBA00000012"/>
    </source>
</evidence>
<sequence>MLLKSKNKSLDLSTPQIMGILNVTPDSFSDGGLHNTLDHALFHAERMLSSGASILDVGGESTRPGAPDVALNEELERVVPVVEAIRSRFDCWISIDTSKAVVMREAIQAGGDLINDVRALREPGALGTAAEADVPVCLMHMQGQPRTMQTNPTYSDLTGDIVTFFEERIAACEEVGICRKNIILDPGFGFGKTLTHNYQLLDKLEVFHRLGLPVLAGMSRKSMIYKLLAKTPQEVLAGSLACATIAALKGAQIIRVHDVEETWDVIHVVQQIKNTTQ</sequence>
<comment type="catalytic activity">
    <reaction evidence="1">
        <text>(7,8-dihydropterin-6-yl)methyl diphosphate + 4-aminobenzoate = 7,8-dihydropteroate + diphosphate</text>
        <dbReference type="Rhea" id="RHEA:19949"/>
        <dbReference type="ChEBI" id="CHEBI:17836"/>
        <dbReference type="ChEBI" id="CHEBI:17839"/>
        <dbReference type="ChEBI" id="CHEBI:33019"/>
        <dbReference type="ChEBI" id="CHEBI:72950"/>
        <dbReference type="EC" id="2.5.1.15"/>
    </reaction>
</comment>
<evidence type="ECO:0000256" key="10">
    <source>
        <dbReference type="ARBA" id="ARBA00022842"/>
    </source>
</evidence>
<evidence type="ECO:0000256" key="7">
    <source>
        <dbReference type="ARBA" id="ARBA00016919"/>
    </source>
</evidence>
<dbReference type="InterPro" id="IPR045031">
    <property type="entry name" value="DHP_synth-like"/>
</dbReference>
<dbReference type="GO" id="GO:0005829">
    <property type="term" value="C:cytosol"/>
    <property type="evidence" value="ECO:0007669"/>
    <property type="project" value="TreeGrafter"/>
</dbReference>
<evidence type="ECO:0000256" key="4">
    <source>
        <dbReference type="ARBA" id="ARBA00009503"/>
    </source>
</evidence>
<comment type="cofactor">
    <cofactor evidence="2 14">
        <name>Mg(2+)</name>
        <dbReference type="ChEBI" id="CHEBI:18420"/>
    </cofactor>
</comment>
<evidence type="ECO:0000256" key="6">
    <source>
        <dbReference type="ARBA" id="ARBA00012458"/>
    </source>
</evidence>
<dbReference type="NCBIfam" id="TIGR01496">
    <property type="entry name" value="DHPS"/>
    <property type="match status" value="1"/>
</dbReference>
<dbReference type="GO" id="GO:0004156">
    <property type="term" value="F:dihydropteroate synthase activity"/>
    <property type="evidence" value="ECO:0007669"/>
    <property type="project" value="UniProtKB-EC"/>
</dbReference>
<comment type="caution">
    <text evidence="16">The sequence shown here is derived from an EMBL/GenBank/DDBJ whole genome shotgun (WGS) entry which is preliminary data.</text>
</comment>
<comment type="pathway">
    <text evidence="3 14">Cofactor biosynthesis; tetrahydrofolate biosynthesis; 7,8-dihydrofolate from 2-amino-4-hydroxy-6-hydroxymethyl-7,8-dihydropteridine diphosphate and 4-aminobenzoate: step 1/2.</text>
</comment>
<evidence type="ECO:0000256" key="2">
    <source>
        <dbReference type="ARBA" id="ARBA00001946"/>
    </source>
</evidence>
<dbReference type="PROSITE" id="PS00793">
    <property type="entry name" value="DHPS_2"/>
    <property type="match status" value="1"/>
</dbReference>
<comment type="similarity">
    <text evidence="4 14">Belongs to the DHPS family.</text>
</comment>
<evidence type="ECO:0000256" key="9">
    <source>
        <dbReference type="ARBA" id="ARBA00022723"/>
    </source>
</evidence>
<evidence type="ECO:0000313" key="16">
    <source>
        <dbReference type="EMBL" id="RXJ73807.1"/>
    </source>
</evidence>
<dbReference type="PROSITE" id="PS00792">
    <property type="entry name" value="DHPS_1"/>
    <property type="match status" value="1"/>
</dbReference>
<dbReference type="PROSITE" id="PS50972">
    <property type="entry name" value="PTERIN_BINDING"/>
    <property type="match status" value="1"/>
</dbReference>
<dbReference type="UniPathway" id="UPA00077">
    <property type="reaction ID" value="UER00156"/>
</dbReference>
<evidence type="ECO:0000256" key="8">
    <source>
        <dbReference type="ARBA" id="ARBA00022679"/>
    </source>
</evidence>
<dbReference type="Pfam" id="PF00809">
    <property type="entry name" value="Pterin_bind"/>
    <property type="match status" value="1"/>
</dbReference>
<dbReference type="InterPro" id="IPR000489">
    <property type="entry name" value="Pterin-binding_dom"/>
</dbReference>
<keyword evidence="8 14" id="KW-0808">Transferase</keyword>
<dbReference type="InterPro" id="IPR011005">
    <property type="entry name" value="Dihydropteroate_synth-like_sf"/>
</dbReference>
<dbReference type="PANTHER" id="PTHR20941">
    <property type="entry name" value="FOLATE SYNTHESIS PROTEINS"/>
    <property type="match status" value="1"/>
</dbReference>
<comment type="function">
    <text evidence="13 14">Catalyzes the condensation of para-aminobenzoate (pABA) with 6-hydroxymethyl-7,8-dihydropterin diphosphate (DHPt-PP) to form 7,8-dihydropteroate (H2Pte), the immediate precursor of folate derivatives.</text>
</comment>
<dbReference type="SUPFAM" id="SSF51717">
    <property type="entry name" value="Dihydropteroate synthetase-like"/>
    <property type="match status" value="1"/>
</dbReference>
<dbReference type="PANTHER" id="PTHR20941:SF1">
    <property type="entry name" value="FOLIC ACID SYNTHESIS PROTEIN FOL1"/>
    <property type="match status" value="1"/>
</dbReference>
<organism evidence="16 17">
    <name type="scientific">Veronia nyctiphanis</name>
    <dbReference type="NCBI Taxonomy" id="1278244"/>
    <lineage>
        <taxon>Bacteria</taxon>
        <taxon>Pseudomonadati</taxon>
        <taxon>Pseudomonadota</taxon>
        <taxon>Gammaproteobacteria</taxon>
        <taxon>Vibrionales</taxon>
        <taxon>Vibrionaceae</taxon>
        <taxon>Veronia</taxon>
    </lineage>
</organism>
<evidence type="ECO:0000256" key="5">
    <source>
        <dbReference type="ARBA" id="ARBA00011738"/>
    </source>
</evidence>
<keyword evidence="17" id="KW-1185">Reference proteome</keyword>
<keyword evidence="9 14" id="KW-0479">Metal-binding</keyword>
<protein>
    <recommendedName>
        <fullName evidence="7 14">Dihydropteroate synthase</fullName>
        <shortName evidence="14">DHPS</shortName>
        <ecNumber evidence="6 14">2.5.1.15</ecNumber>
    </recommendedName>
    <alternativeName>
        <fullName evidence="12 14">Dihydropteroate pyrophosphorylase</fullName>
    </alternativeName>
</protein>
<keyword evidence="10 14" id="KW-0460">Magnesium</keyword>
<name>A0A4Q0YRJ3_9GAMM</name>
<reference evidence="16 17" key="1">
    <citation type="submission" date="2017-10" db="EMBL/GenBank/DDBJ databases">
        <title>Nyctiphanis sp. nov., isolated from the stomach of the euphausiid Nyctiphanes simplex (Hansen, 1911) in the Gulf of California.</title>
        <authorList>
            <person name="Gomez-Gil B."/>
            <person name="Aguilar-Mendez M."/>
            <person name="Lopez-Cortes A."/>
            <person name="Gomez-Gutierrez J."/>
            <person name="Roque A."/>
            <person name="Lang E."/>
            <person name="Gonzalez-Castillo A."/>
        </authorList>
    </citation>
    <scope>NUCLEOTIDE SEQUENCE [LARGE SCALE GENOMIC DNA]</scope>
    <source>
        <strain evidence="16 17">CAIM 600</strain>
    </source>
</reference>